<dbReference type="AlphaFoldDB" id="A0A1C3EHW2"/>
<dbReference type="EMBL" id="LYDR01000063">
    <property type="protein sequence ID" value="ODA32813.1"/>
    <property type="molecule type" value="Genomic_DNA"/>
</dbReference>
<organism evidence="1 2">
    <name type="scientific">Planctopirus hydrillae</name>
    <dbReference type="NCBI Taxonomy" id="1841610"/>
    <lineage>
        <taxon>Bacteria</taxon>
        <taxon>Pseudomonadati</taxon>
        <taxon>Planctomycetota</taxon>
        <taxon>Planctomycetia</taxon>
        <taxon>Planctomycetales</taxon>
        <taxon>Planctomycetaceae</taxon>
        <taxon>Planctopirus</taxon>
    </lineage>
</organism>
<gene>
    <name evidence="1" type="ORF">A6X21_21075</name>
</gene>
<dbReference type="Proteomes" id="UP000094828">
    <property type="component" value="Unassembled WGS sequence"/>
</dbReference>
<evidence type="ECO:0000313" key="1">
    <source>
        <dbReference type="EMBL" id="ODA32813.1"/>
    </source>
</evidence>
<comment type="caution">
    <text evidence="1">The sequence shown here is derived from an EMBL/GenBank/DDBJ whole genome shotgun (WGS) entry which is preliminary data.</text>
</comment>
<accession>A0A1C3EHW2</accession>
<keyword evidence="2" id="KW-1185">Reference proteome</keyword>
<reference evidence="1 2" key="1">
    <citation type="submission" date="2016-05" db="EMBL/GenBank/DDBJ databases">
        <title>Genomic and physiological characterization of Planctopirus sp. isolated from fresh water lake.</title>
        <authorList>
            <person name="Subhash Y."/>
            <person name="Ramana C."/>
        </authorList>
    </citation>
    <scope>NUCLEOTIDE SEQUENCE [LARGE SCALE GENOMIC DNA]</scope>
    <source>
        <strain evidence="1 2">JC280</strain>
    </source>
</reference>
<proteinExistence type="predicted"/>
<protein>
    <submittedName>
        <fullName evidence="1">Uncharacterized protein</fullName>
    </submittedName>
</protein>
<sequence>MRTLWGTVFETQVTVSGDQPPLIEKNTLWQFLEALLPVILMSTGKSWLRSDLRREQPAEEMDHFGN</sequence>
<evidence type="ECO:0000313" key="2">
    <source>
        <dbReference type="Proteomes" id="UP000094828"/>
    </source>
</evidence>
<name>A0A1C3EHW2_9PLAN</name>